<reference evidence="1" key="1">
    <citation type="submission" date="2017-07" db="EMBL/GenBank/DDBJ databases">
        <title>Taro Niue Genome Assembly and Annotation.</title>
        <authorList>
            <person name="Atibalentja N."/>
            <person name="Keating K."/>
            <person name="Fields C.J."/>
        </authorList>
    </citation>
    <scope>NUCLEOTIDE SEQUENCE</scope>
    <source>
        <strain evidence="1">Niue_2</strain>
        <tissue evidence="1">Leaf</tissue>
    </source>
</reference>
<organism evidence="1 2">
    <name type="scientific">Colocasia esculenta</name>
    <name type="common">Wild taro</name>
    <name type="synonym">Arum esculentum</name>
    <dbReference type="NCBI Taxonomy" id="4460"/>
    <lineage>
        <taxon>Eukaryota</taxon>
        <taxon>Viridiplantae</taxon>
        <taxon>Streptophyta</taxon>
        <taxon>Embryophyta</taxon>
        <taxon>Tracheophyta</taxon>
        <taxon>Spermatophyta</taxon>
        <taxon>Magnoliopsida</taxon>
        <taxon>Liliopsida</taxon>
        <taxon>Araceae</taxon>
        <taxon>Aroideae</taxon>
        <taxon>Colocasieae</taxon>
        <taxon>Colocasia</taxon>
    </lineage>
</organism>
<proteinExistence type="predicted"/>
<dbReference type="AlphaFoldDB" id="A0A843X314"/>
<evidence type="ECO:0000313" key="2">
    <source>
        <dbReference type="Proteomes" id="UP000652761"/>
    </source>
</evidence>
<gene>
    <name evidence="1" type="ORF">Taro_045611</name>
</gene>
<keyword evidence="2" id="KW-1185">Reference proteome</keyword>
<protein>
    <submittedName>
        <fullName evidence="1">Uncharacterized protein</fullName>
    </submittedName>
</protein>
<dbReference type="Proteomes" id="UP000652761">
    <property type="component" value="Unassembled WGS sequence"/>
</dbReference>
<dbReference type="EMBL" id="NMUH01005414">
    <property type="protein sequence ID" value="MQM12691.1"/>
    <property type="molecule type" value="Genomic_DNA"/>
</dbReference>
<evidence type="ECO:0000313" key="1">
    <source>
        <dbReference type="EMBL" id="MQM12691.1"/>
    </source>
</evidence>
<feature type="non-terminal residue" evidence="1">
    <location>
        <position position="1"/>
    </location>
</feature>
<comment type="caution">
    <text evidence="1">The sequence shown here is derived from an EMBL/GenBank/DDBJ whole genome shotgun (WGS) entry which is preliminary data.</text>
</comment>
<name>A0A843X314_COLES</name>
<accession>A0A843X314</accession>
<sequence length="65" mass="7578">MKQICVLPGILHEDHLRHIPCEENVHYKLYPGVDSKFPFRGTEVLIRRLFFSPSVALPLPQIPRQ</sequence>